<protein>
    <recommendedName>
        <fullName evidence="4">Cellobiose 2-epimerase</fullName>
        <shortName evidence="4">CE</shortName>
        <ecNumber evidence="4">5.1.3.11</ecNumber>
    </recommendedName>
</protein>
<evidence type="ECO:0000313" key="5">
    <source>
        <dbReference type="EMBL" id="TDW96293.1"/>
    </source>
</evidence>
<dbReference type="EMBL" id="SODV01000002">
    <property type="protein sequence ID" value="TDW96293.1"/>
    <property type="molecule type" value="Genomic_DNA"/>
</dbReference>
<keyword evidence="6" id="KW-1185">Reference proteome</keyword>
<dbReference type="PANTHER" id="PTHR15108">
    <property type="entry name" value="N-ACYLGLUCOSAMINE-2-EPIMERASE"/>
    <property type="match status" value="1"/>
</dbReference>
<keyword evidence="3 4" id="KW-0413">Isomerase</keyword>
<reference evidence="5 6" key="1">
    <citation type="submission" date="2019-03" db="EMBL/GenBank/DDBJ databases">
        <title>Genomic Encyclopedia of Type Strains, Phase IV (KMG-IV): sequencing the most valuable type-strain genomes for metagenomic binning, comparative biology and taxonomic classification.</title>
        <authorList>
            <person name="Goeker M."/>
        </authorList>
    </citation>
    <scope>NUCLEOTIDE SEQUENCE [LARGE SCALE GENOMIC DNA]</scope>
    <source>
        <strain evidence="5 6">DSM 100059</strain>
    </source>
</reference>
<evidence type="ECO:0000256" key="3">
    <source>
        <dbReference type="ARBA" id="ARBA00023235"/>
    </source>
</evidence>
<dbReference type="InterPro" id="IPR012341">
    <property type="entry name" value="6hp_glycosidase-like_sf"/>
</dbReference>
<gene>
    <name evidence="5" type="ORF">EDB95_4119</name>
</gene>
<comment type="similarity">
    <text evidence="4">Belongs to the cellobiose 2-epimerase family.</text>
</comment>
<sequence>MTNILDFSKALMNILDFWMDHTIDPAGGFYGQIHANNEVEPGAPKGSVLNARILWTFAAAYKQDPQTAYLQTATRAFDYIRAHFIDREYGGVYWTVDAKGKPLDTKKQVYALAFTIYGLTEYAAATGSKEALDEAIRLYRDIETHSFDPTRGGYLEAFARDWSALGDMRLSAKDANEKKTMNTHLHILEAYTNLYRVWKDDGLRVQTGRLITDFLHYMINPRTHHLVLFLDEDWTPRSDTISFGHDIEASWLLLEAAEVIGSNDAFLRRAALDMVDAACKGLAPDGALYYEYEPSRGHWRKEKHWWVQAEAMAGLVHAWQISGDAVYLERFERVWNFIDRRIIDHEGGEWVWGLHEDNSLMQGEDKAGLWKCPYHNSRALLEVSRRLDCFKVTK</sequence>
<comment type="similarity">
    <text evidence="2">Belongs to the N-acylglucosamine 2-epimerase family.</text>
</comment>
<dbReference type="HAMAP" id="MF_00929">
    <property type="entry name" value="Cellobiose_2_epim"/>
    <property type="match status" value="1"/>
</dbReference>
<evidence type="ECO:0000313" key="6">
    <source>
        <dbReference type="Proteomes" id="UP000294498"/>
    </source>
</evidence>
<dbReference type="GO" id="GO:0047736">
    <property type="term" value="F:cellobiose epimerase activity"/>
    <property type="evidence" value="ECO:0007669"/>
    <property type="project" value="UniProtKB-UniRule"/>
</dbReference>
<dbReference type="EC" id="5.1.3.11" evidence="4"/>
<organism evidence="5 6">
    <name type="scientific">Dinghuibacter silviterrae</name>
    <dbReference type="NCBI Taxonomy" id="1539049"/>
    <lineage>
        <taxon>Bacteria</taxon>
        <taxon>Pseudomonadati</taxon>
        <taxon>Bacteroidota</taxon>
        <taxon>Chitinophagia</taxon>
        <taxon>Chitinophagales</taxon>
        <taxon>Chitinophagaceae</taxon>
        <taxon>Dinghuibacter</taxon>
    </lineage>
</organism>
<evidence type="ECO:0000256" key="2">
    <source>
        <dbReference type="ARBA" id="ARBA00008558"/>
    </source>
</evidence>
<evidence type="ECO:0000256" key="1">
    <source>
        <dbReference type="ARBA" id="ARBA00001470"/>
    </source>
</evidence>
<comment type="caution">
    <text evidence="5">The sequence shown here is derived from an EMBL/GenBank/DDBJ whole genome shotgun (WGS) entry which is preliminary data.</text>
</comment>
<name>A0A4R8DFC1_9BACT</name>
<comment type="function">
    <text evidence="4">Catalyzes the reversible epimerization of cellobiose to 4-O-beta-D-glucopyranosyl-D-mannose (Glc-Man).</text>
</comment>
<dbReference type="InterPro" id="IPR008928">
    <property type="entry name" value="6-hairpin_glycosidase_sf"/>
</dbReference>
<dbReference type="Proteomes" id="UP000294498">
    <property type="component" value="Unassembled WGS sequence"/>
</dbReference>
<accession>A0A4R8DFC1</accession>
<evidence type="ECO:0000256" key="4">
    <source>
        <dbReference type="HAMAP-Rule" id="MF_00929"/>
    </source>
</evidence>
<dbReference type="InterPro" id="IPR028584">
    <property type="entry name" value="Cellobiose_2_epim"/>
</dbReference>
<dbReference type="OrthoDB" id="5141876at2"/>
<dbReference type="SUPFAM" id="SSF48208">
    <property type="entry name" value="Six-hairpin glycosidases"/>
    <property type="match status" value="1"/>
</dbReference>
<dbReference type="InterPro" id="IPR010819">
    <property type="entry name" value="AGE/CE"/>
</dbReference>
<dbReference type="RefSeq" id="WP_133996467.1">
    <property type="nucleotide sequence ID" value="NZ_SODV01000002.1"/>
</dbReference>
<dbReference type="GO" id="GO:0005975">
    <property type="term" value="P:carbohydrate metabolic process"/>
    <property type="evidence" value="ECO:0007669"/>
    <property type="project" value="InterPro"/>
</dbReference>
<proteinExistence type="inferred from homology"/>
<dbReference type="Gene3D" id="1.50.10.10">
    <property type="match status" value="1"/>
</dbReference>
<dbReference type="AlphaFoldDB" id="A0A4R8DFC1"/>
<comment type="catalytic activity">
    <reaction evidence="1 4">
        <text>D-cellobiose = beta-D-glucosyl-(1-&gt;4)-D-mannopyranose</text>
        <dbReference type="Rhea" id="RHEA:23384"/>
        <dbReference type="ChEBI" id="CHEBI:17057"/>
        <dbReference type="ChEBI" id="CHEBI:47931"/>
        <dbReference type="EC" id="5.1.3.11"/>
    </reaction>
</comment>
<dbReference type="Pfam" id="PF07221">
    <property type="entry name" value="GlcNAc_2-epim"/>
    <property type="match status" value="1"/>
</dbReference>